<gene>
    <name evidence="4" type="ORF">O4N78_07350</name>
</gene>
<accession>A0AAW6JZ21</accession>
<dbReference type="RefSeq" id="WP_118401344.1">
    <property type="nucleotide sequence ID" value="NZ_JAPZEG010000007.1"/>
</dbReference>
<name>A0AAW6JZ21_MEDGN</name>
<protein>
    <submittedName>
        <fullName evidence="4">3-deoxy-manno-octulosonate cytidylyltransferase</fullName>
    </submittedName>
</protein>
<comment type="caution">
    <text evidence="4">The sequence shown here is derived from an EMBL/GenBank/DDBJ whole genome shotgun (WGS) entry which is preliminary data.</text>
</comment>
<dbReference type="PANTHER" id="PTHR42866:SF2">
    <property type="entry name" value="3-DEOXY-MANNO-OCTULOSONATE CYTIDYLYLTRANSFERASE, MITOCHONDRIAL"/>
    <property type="match status" value="1"/>
</dbReference>
<dbReference type="InterPro" id="IPR003329">
    <property type="entry name" value="Cytidylyl_trans"/>
</dbReference>
<dbReference type="InterPro" id="IPR004528">
    <property type="entry name" value="KdsB"/>
</dbReference>
<keyword evidence="2 4" id="KW-0548">Nucleotidyltransferase</keyword>
<evidence type="ECO:0000256" key="2">
    <source>
        <dbReference type="ARBA" id="ARBA00022695"/>
    </source>
</evidence>
<keyword evidence="1" id="KW-0808">Transferase</keyword>
<dbReference type="GO" id="GO:0005829">
    <property type="term" value="C:cytosol"/>
    <property type="evidence" value="ECO:0007669"/>
    <property type="project" value="TreeGrafter"/>
</dbReference>
<evidence type="ECO:0000256" key="3">
    <source>
        <dbReference type="ARBA" id="ARBA00022985"/>
    </source>
</evidence>
<proteinExistence type="predicted"/>
<organism evidence="4 5">
    <name type="scientific">Mediterraneibacter gnavus</name>
    <name type="common">Ruminococcus gnavus</name>
    <dbReference type="NCBI Taxonomy" id="33038"/>
    <lineage>
        <taxon>Bacteria</taxon>
        <taxon>Bacillati</taxon>
        <taxon>Bacillota</taxon>
        <taxon>Clostridia</taxon>
        <taxon>Lachnospirales</taxon>
        <taxon>Lachnospiraceae</taxon>
        <taxon>Mediterraneibacter</taxon>
    </lineage>
</organism>
<dbReference type="GO" id="GO:0009103">
    <property type="term" value="P:lipopolysaccharide biosynthetic process"/>
    <property type="evidence" value="ECO:0007669"/>
    <property type="project" value="UniProtKB-KW"/>
</dbReference>
<dbReference type="GO" id="GO:0008690">
    <property type="term" value="F:3-deoxy-manno-octulosonate cytidylyltransferase activity"/>
    <property type="evidence" value="ECO:0007669"/>
    <property type="project" value="InterPro"/>
</dbReference>
<dbReference type="CDD" id="cd02517">
    <property type="entry name" value="CMP-KDO-Synthetase"/>
    <property type="match status" value="1"/>
</dbReference>
<evidence type="ECO:0000313" key="4">
    <source>
        <dbReference type="EMBL" id="MDE1203390.1"/>
    </source>
</evidence>
<reference evidence="4" key="1">
    <citation type="submission" date="2022-12" db="EMBL/GenBank/DDBJ databases">
        <title>Genome of R. gnavus strain RSHDN_120.</title>
        <authorList>
            <person name="Abdugheni R."/>
        </authorList>
    </citation>
    <scope>NUCLEOTIDE SEQUENCE</scope>
    <source>
        <strain evidence="4">RSHDN_120</strain>
    </source>
</reference>
<evidence type="ECO:0000313" key="5">
    <source>
        <dbReference type="Proteomes" id="UP001149331"/>
    </source>
</evidence>
<dbReference type="Pfam" id="PF02348">
    <property type="entry name" value="CTP_transf_3"/>
    <property type="match status" value="1"/>
</dbReference>
<dbReference type="Gene3D" id="3.90.550.10">
    <property type="entry name" value="Spore Coat Polysaccharide Biosynthesis Protein SpsA, Chain A"/>
    <property type="match status" value="1"/>
</dbReference>
<dbReference type="SUPFAM" id="SSF53448">
    <property type="entry name" value="Nucleotide-diphospho-sugar transferases"/>
    <property type="match status" value="1"/>
</dbReference>
<dbReference type="Proteomes" id="UP001149331">
    <property type="component" value="Unassembled WGS sequence"/>
</dbReference>
<dbReference type="PANTHER" id="PTHR42866">
    <property type="entry name" value="3-DEOXY-MANNO-OCTULOSONATE CYTIDYLYLTRANSFERASE"/>
    <property type="match status" value="1"/>
</dbReference>
<sequence>MKVIGVIPARYQSSRFPGKPLADLCGKPMIWWVYNQVKKVPEIDEVYVATDDDRISSVCAKYSINSVMTASTHGTSTERVNEVAHKVDADLYIVINGDEPLIDPEIIRAIIPKSELNTDFYVSNLMTEILRPSEVVDFTNIKVVTDEDGNALFMSRSPIPYPKASIEYKYYKHVGVLIYSKSALEFFASTDKGYNEKIEDVNELRFIEHGKKLKMIEVDAHSLSVDTPKDLEYVKTVIEGMIDKGELVING</sequence>
<keyword evidence="3" id="KW-0448">Lipopolysaccharide biosynthesis</keyword>
<evidence type="ECO:0000256" key="1">
    <source>
        <dbReference type="ARBA" id="ARBA00022679"/>
    </source>
</evidence>
<dbReference type="AlphaFoldDB" id="A0AAW6JZ21"/>
<dbReference type="EMBL" id="JAPZEG010000007">
    <property type="protein sequence ID" value="MDE1203390.1"/>
    <property type="molecule type" value="Genomic_DNA"/>
</dbReference>
<dbReference type="NCBIfam" id="NF009905">
    <property type="entry name" value="PRK13368.1"/>
    <property type="match status" value="1"/>
</dbReference>
<dbReference type="NCBIfam" id="NF003952">
    <property type="entry name" value="PRK05450.1-5"/>
    <property type="match status" value="1"/>
</dbReference>
<dbReference type="InterPro" id="IPR029044">
    <property type="entry name" value="Nucleotide-diphossugar_trans"/>
</dbReference>